<feature type="compositionally biased region" description="Polar residues" evidence="1">
    <location>
        <begin position="648"/>
        <end position="659"/>
    </location>
</feature>
<dbReference type="EMBL" id="JBBPBN010000079">
    <property type="protein sequence ID" value="KAK8983719.1"/>
    <property type="molecule type" value="Genomic_DNA"/>
</dbReference>
<keyword evidence="5" id="KW-1185">Reference proteome</keyword>
<feature type="compositionally biased region" description="Basic residues" evidence="1">
    <location>
        <begin position="145"/>
        <end position="157"/>
    </location>
</feature>
<sequence>MLSSCSWWYRILRHSFLSDSESSRRAVRNEKEQLGCMWGLISMFDFRLGRSTQRLLSDRRRGNKYAGAGVGNSGNKLDMLSHSGDKCSRTHDGEEKTKAINACKPSVKKLLEEEMSGKQAAKKEVNNSDVEAKQFDSVQGDNGRKNRKRKNKTRKKSSGNSLDMDAAENLLSEVSCQDEYEQQQTTNNLDMDGLMKEFCRQIHRKRMNCVNHDQLAEANMQSNPKSSGLEERLSEAIKFLVSQKLVDRNRLTEDGEFQASKEVMDALRILSLDEELFLRLLRDPNSLLVKYVQNMPESPLKDEESKPLSPSNVSEKEPVCLRQSNEPVNRKQRSFFRRKLKSQERDMSNVKSVSEASSKIVILKPGPITPETRSSLGTSPESEYIGRHREPNEKVGSHFLLAELKRKWKHAMGREQQRLPTDRISGRLSGERQNSSSSEGVKEYIGMNSPTKDHFFIERIGRSSIGVRKGEKTSKLKDSELGTEYETTNFSRHSDIYIEAKKHLSEMIKNGEEKVDLSCRRVSKSLGRILSLPEYNSSPFGSPGRNSESSFVTAQMRFSGSDKFLNVNENDRQNYVGHLSQVAEEHESQLSIPDNKTSGEVQGDNGISNNIDTCLNDDCSSKDEMNSEGGVDIVEDAKIMVQEESKLSDASSDTSNPSITRDDQNVDMPEVCDEKQYPKCLKQDSSEEDQQPFSLLESPSTSSVAKKVDGLESVNDTQERPSPVSVLDLNVFSPTSIRSRSGDTSIQPIRIRFEEHGSIATSQSNRIKTCMDDKELIFEHVKALLQPSTFNWDELYIRSLSTQLLLDPLLLDEVEYFPNQLCPDQELLFDCINEVLMEVCEYYFGSLGVSFVKPNIRPIPNTKDTIQEVWQGVYWHFLPMPHPRTLDQIVRKDMAKTETWMDLRLDTDCIGLEMGDTILEDLVEDTITSYIIETLEAEYDAEELQD</sequence>
<reference evidence="4 5" key="1">
    <citation type="journal article" date="2024" name="G3 (Bethesda)">
        <title>Genome assembly of Hibiscus sabdariffa L. provides insights into metabolisms of medicinal natural products.</title>
        <authorList>
            <person name="Kim T."/>
        </authorList>
    </citation>
    <scope>NUCLEOTIDE SEQUENCE [LARGE SCALE GENOMIC DNA]</scope>
    <source>
        <strain evidence="4">TK-2024</strain>
        <tissue evidence="4">Old leaves</tissue>
    </source>
</reference>
<dbReference type="Proteomes" id="UP001396334">
    <property type="component" value="Unassembled WGS sequence"/>
</dbReference>
<feature type="compositionally biased region" description="Polar residues" evidence="1">
    <location>
        <begin position="691"/>
        <end position="704"/>
    </location>
</feature>
<dbReference type="InterPro" id="IPR025486">
    <property type="entry name" value="DUF4378"/>
</dbReference>
<comment type="caution">
    <text evidence="4">The sequence shown here is derived from an EMBL/GenBank/DDBJ whole genome shotgun (WGS) entry which is preliminary data.</text>
</comment>
<feature type="region of interest" description="Disordered" evidence="1">
    <location>
        <begin position="114"/>
        <end position="166"/>
    </location>
</feature>
<organism evidence="4 5">
    <name type="scientific">Hibiscus sabdariffa</name>
    <name type="common">roselle</name>
    <dbReference type="NCBI Taxonomy" id="183260"/>
    <lineage>
        <taxon>Eukaryota</taxon>
        <taxon>Viridiplantae</taxon>
        <taxon>Streptophyta</taxon>
        <taxon>Embryophyta</taxon>
        <taxon>Tracheophyta</taxon>
        <taxon>Spermatophyta</taxon>
        <taxon>Magnoliopsida</taxon>
        <taxon>eudicotyledons</taxon>
        <taxon>Gunneridae</taxon>
        <taxon>Pentapetalae</taxon>
        <taxon>rosids</taxon>
        <taxon>malvids</taxon>
        <taxon>Malvales</taxon>
        <taxon>Malvaceae</taxon>
        <taxon>Malvoideae</taxon>
        <taxon>Hibiscus</taxon>
    </lineage>
</organism>
<evidence type="ECO:0000313" key="5">
    <source>
        <dbReference type="Proteomes" id="UP001396334"/>
    </source>
</evidence>
<feature type="compositionally biased region" description="Polar residues" evidence="1">
    <location>
        <begin position="371"/>
        <end position="381"/>
    </location>
</feature>
<feature type="region of interest" description="Disordered" evidence="1">
    <location>
        <begin position="365"/>
        <end position="386"/>
    </location>
</feature>
<feature type="domain" description="DUF3741" evidence="2">
    <location>
        <begin position="242"/>
        <end position="286"/>
    </location>
</feature>
<gene>
    <name evidence="4" type="ORF">V6N11_009507</name>
</gene>
<protein>
    <recommendedName>
        <fullName evidence="6">DUF4378 domain-containing protein</fullName>
    </recommendedName>
</protein>
<proteinExistence type="predicted"/>
<dbReference type="InterPro" id="IPR022212">
    <property type="entry name" value="DUF3741"/>
</dbReference>
<feature type="compositionally biased region" description="Polar residues" evidence="1">
    <location>
        <begin position="589"/>
        <end position="609"/>
    </location>
</feature>
<feature type="region of interest" description="Disordered" evidence="1">
    <location>
        <begin position="644"/>
        <end position="669"/>
    </location>
</feature>
<evidence type="ECO:0008006" key="6">
    <source>
        <dbReference type="Google" id="ProtNLM"/>
    </source>
</evidence>
<accession>A0ABR2P5W2</accession>
<feature type="region of interest" description="Disordered" evidence="1">
    <location>
        <begin position="411"/>
        <end position="444"/>
    </location>
</feature>
<dbReference type="PANTHER" id="PTHR47212">
    <property type="entry name" value="ADHESIN-LIKE PROTEIN, PUTATIVE (DUF3741)-RELATED"/>
    <property type="match status" value="1"/>
</dbReference>
<dbReference type="Pfam" id="PF14309">
    <property type="entry name" value="DUF4378"/>
    <property type="match status" value="1"/>
</dbReference>
<evidence type="ECO:0000259" key="2">
    <source>
        <dbReference type="Pfam" id="PF12552"/>
    </source>
</evidence>
<dbReference type="Pfam" id="PF12552">
    <property type="entry name" value="DUF3741"/>
    <property type="match status" value="1"/>
</dbReference>
<evidence type="ECO:0000259" key="3">
    <source>
        <dbReference type="Pfam" id="PF14309"/>
    </source>
</evidence>
<name>A0ABR2P5W2_9ROSI</name>
<feature type="domain" description="DUF4378" evidence="3">
    <location>
        <begin position="778"/>
        <end position="925"/>
    </location>
</feature>
<feature type="region of interest" description="Disordered" evidence="1">
    <location>
        <begin position="683"/>
        <end position="706"/>
    </location>
</feature>
<dbReference type="PANTHER" id="PTHR47212:SF4">
    <property type="entry name" value="ADHESIN-LIKE PROTEIN, PUTATIVE (DUF3741)-RELATED"/>
    <property type="match status" value="1"/>
</dbReference>
<evidence type="ECO:0000313" key="4">
    <source>
        <dbReference type="EMBL" id="KAK8983719.1"/>
    </source>
</evidence>
<feature type="compositionally biased region" description="Basic and acidic residues" evidence="1">
    <location>
        <begin position="412"/>
        <end position="425"/>
    </location>
</feature>
<feature type="region of interest" description="Disordered" evidence="1">
    <location>
        <begin position="296"/>
        <end position="324"/>
    </location>
</feature>
<evidence type="ECO:0000256" key="1">
    <source>
        <dbReference type="SAM" id="MobiDB-lite"/>
    </source>
</evidence>
<feature type="region of interest" description="Disordered" evidence="1">
    <location>
        <begin position="582"/>
        <end position="609"/>
    </location>
</feature>
<feature type="compositionally biased region" description="Basic and acidic residues" evidence="1">
    <location>
        <begin position="114"/>
        <end position="134"/>
    </location>
</feature>